<evidence type="ECO:0000313" key="8">
    <source>
        <dbReference type="EMBL" id="MFC5862460.1"/>
    </source>
</evidence>
<feature type="binding site" evidence="6">
    <location>
        <begin position="20"/>
        <end position="22"/>
    </location>
    <ligand>
        <name>N(1)-(5-phospho-beta-D-ribosyl)glycinamide</name>
        <dbReference type="ChEBI" id="CHEBI:143788"/>
    </ligand>
</feature>
<feature type="active site" description="Proton donor" evidence="6">
    <location>
        <position position="117"/>
    </location>
</feature>
<evidence type="ECO:0000256" key="4">
    <source>
        <dbReference type="ARBA" id="ARBA00038440"/>
    </source>
</evidence>
<feature type="site" description="Raises pKa of active site His" evidence="6">
    <location>
        <position position="153"/>
    </location>
</feature>
<comment type="catalytic activity">
    <reaction evidence="5 6">
        <text>N(1)-(5-phospho-beta-D-ribosyl)glycinamide + (6R)-10-formyltetrahydrofolate = N(2)-formyl-N(1)-(5-phospho-beta-D-ribosyl)glycinamide + (6S)-5,6,7,8-tetrahydrofolate + H(+)</text>
        <dbReference type="Rhea" id="RHEA:15053"/>
        <dbReference type="ChEBI" id="CHEBI:15378"/>
        <dbReference type="ChEBI" id="CHEBI:57453"/>
        <dbReference type="ChEBI" id="CHEBI:143788"/>
        <dbReference type="ChEBI" id="CHEBI:147286"/>
        <dbReference type="ChEBI" id="CHEBI:195366"/>
        <dbReference type="EC" id="2.1.2.2"/>
    </reaction>
</comment>
<comment type="function">
    <text evidence="6">Catalyzes the transfer of a formyl group from 10-formyltetrahydrofolate to 5-phospho-ribosyl-glycinamide (GAR), producing 5-phospho-ribosyl-N-formylglycinamide (FGAR) and tetrahydrofolate.</text>
</comment>
<dbReference type="SUPFAM" id="SSF53328">
    <property type="entry name" value="Formyltransferase"/>
    <property type="match status" value="1"/>
</dbReference>
<comment type="pathway">
    <text evidence="1 6">Purine metabolism; IMP biosynthesis via de novo pathway; N(2)-formyl-N(1)-(5-phospho-D-ribosyl)glycinamide from N(1)-(5-phospho-D-ribosyl)glycinamide (10-formyl THF route): step 1/1.</text>
</comment>
<comment type="caution">
    <text evidence="8">The sequence shown here is derived from an EMBL/GenBank/DDBJ whole genome shotgun (WGS) entry which is preliminary data.</text>
</comment>
<feature type="binding site" evidence="6">
    <location>
        <position position="115"/>
    </location>
    <ligand>
        <name>(6R)-10-formyltetrahydrofolate</name>
        <dbReference type="ChEBI" id="CHEBI:195366"/>
    </ligand>
</feature>
<evidence type="ECO:0000256" key="6">
    <source>
        <dbReference type="HAMAP-Rule" id="MF_01930"/>
    </source>
</evidence>
<dbReference type="GO" id="GO:0004644">
    <property type="term" value="F:phosphoribosylglycinamide formyltransferase activity"/>
    <property type="evidence" value="ECO:0007669"/>
    <property type="project" value="UniProtKB-EC"/>
</dbReference>
<protein>
    <recommendedName>
        <fullName evidence="6">Phosphoribosylglycinamide formyltransferase</fullName>
        <ecNumber evidence="6">2.1.2.2</ecNumber>
    </recommendedName>
    <alternativeName>
        <fullName evidence="6">5'-phosphoribosylglycinamide transformylase</fullName>
    </alternativeName>
    <alternativeName>
        <fullName evidence="6">GAR transformylase</fullName>
        <shortName evidence="6">GART</shortName>
    </alternativeName>
</protein>
<proteinExistence type="inferred from homology"/>
<keyword evidence="9" id="KW-1185">Reference proteome</keyword>
<dbReference type="Pfam" id="PF00551">
    <property type="entry name" value="Formyl_trans_N"/>
    <property type="match status" value="1"/>
</dbReference>
<name>A0ABW1EEG1_9BACT</name>
<evidence type="ECO:0000256" key="2">
    <source>
        <dbReference type="ARBA" id="ARBA00022679"/>
    </source>
</evidence>
<keyword evidence="3 6" id="KW-0658">Purine biosynthesis</keyword>
<dbReference type="InterPro" id="IPR002376">
    <property type="entry name" value="Formyl_transf_N"/>
</dbReference>
<sequence>MSSAEPASKKRLGILLSGRGSNFLAIARSIREGRLPNAEIAIVISNVADAPGLEAARELRLSTAQFISKGRKRAEHDADVAACLRKHNVDLIILAGYMRLLSPEFIAAFPNRILNIHPSLLPAFPGLDAQTQAFDYGCKIAGCTVHFVDEHLDHGVIILQHAIPVLETDDAHSLADRILAEEHIAYTEAIARVLSSEYHFENRRYVQNKA</sequence>
<dbReference type="EMBL" id="JBHSPH010000002">
    <property type="protein sequence ID" value="MFC5862460.1"/>
    <property type="molecule type" value="Genomic_DNA"/>
</dbReference>
<gene>
    <name evidence="6 8" type="primary">purN</name>
    <name evidence="8" type="ORF">ACFPT7_09185</name>
</gene>
<dbReference type="CDD" id="cd08645">
    <property type="entry name" value="FMT_core_GART"/>
    <property type="match status" value="1"/>
</dbReference>
<evidence type="ECO:0000259" key="7">
    <source>
        <dbReference type="Pfam" id="PF00551"/>
    </source>
</evidence>
<comment type="similarity">
    <text evidence="4 6">Belongs to the GART family.</text>
</comment>
<evidence type="ECO:0000256" key="1">
    <source>
        <dbReference type="ARBA" id="ARBA00005054"/>
    </source>
</evidence>
<feature type="binding site" evidence="6">
    <location>
        <position position="73"/>
    </location>
    <ligand>
        <name>(6R)-10-formyltetrahydrofolate</name>
        <dbReference type="ChEBI" id="CHEBI:195366"/>
    </ligand>
</feature>
<dbReference type="NCBIfam" id="TIGR00639">
    <property type="entry name" value="PurN"/>
    <property type="match status" value="1"/>
</dbReference>
<dbReference type="HAMAP" id="MF_01930">
    <property type="entry name" value="PurN"/>
    <property type="match status" value="1"/>
</dbReference>
<evidence type="ECO:0000256" key="3">
    <source>
        <dbReference type="ARBA" id="ARBA00022755"/>
    </source>
</evidence>
<dbReference type="PROSITE" id="PS00373">
    <property type="entry name" value="GART"/>
    <property type="match status" value="1"/>
</dbReference>
<dbReference type="RefSeq" id="WP_263335754.1">
    <property type="nucleotide sequence ID" value="NZ_JAGSYH010000003.1"/>
</dbReference>
<dbReference type="PANTHER" id="PTHR43369">
    <property type="entry name" value="PHOSPHORIBOSYLGLYCINAMIDE FORMYLTRANSFERASE"/>
    <property type="match status" value="1"/>
</dbReference>
<dbReference type="PANTHER" id="PTHR43369:SF2">
    <property type="entry name" value="PHOSPHORIBOSYLGLYCINAMIDE FORMYLTRANSFERASE"/>
    <property type="match status" value="1"/>
</dbReference>
<dbReference type="Proteomes" id="UP001596091">
    <property type="component" value="Unassembled WGS sequence"/>
</dbReference>
<accession>A0ABW1EEG1</accession>
<feature type="domain" description="Formyl transferase N-terminal" evidence="7">
    <location>
        <begin position="11"/>
        <end position="190"/>
    </location>
</feature>
<dbReference type="EC" id="2.1.2.2" evidence="6"/>
<keyword evidence="2 6" id="KW-0808">Transferase</keyword>
<dbReference type="Gene3D" id="3.40.50.170">
    <property type="entry name" value="Formyl transferase, N-terminal domain"/>
    <property type="match status" value="1"/>
</dbReference>
<evidence type="ECO:0000313" key="9">
    <source>
        <dbReference type="Proteomes" id="UP001596091"/>
    </source>
</evidence>
<reference evidence="9" key="1">
    <citation type="journal article" date="2019" name="Int. J. Syst. Evol. Microbiol.">
        <title>The Global Catalogue of Microorganisms (GCM) 10K type strain sequencing project: providing services to taxonomists for standard genome sequencing and annotation.</title>
        <authorList>
            <consortium name="The Broad Institute Genomics Platform"/>
            <consortium name="The Broad Institute Genome Sequencing Center for Infectious Disease"/>
            <person name="Wu L."/>
            <person name="Ma J."/>
        </authorList>
    </citation>
    <scope>NUCLEOTIDE SEQUENCE [LARGE SCALE GENOMIC DNA]</scope>
    <source>
        <strain evidence="9">JCM 4087</strain>
    </source>
</reference>
<dbReference type="InterPro" id="IPR036477">
    <property type="entry name" value="Formyl_transf_N_sf"/>
</dbReference>
<feature type="binding site" evidence="6">
    <location>
        <begin position="98"/>
        <end position="101"/>
    </location>
    <ligand>
        <name>(6R)-10-formyltetrahydrofolate</name>
        <dbReference type="ChEBI" id="CHEBI:195366"/>
    </ligand>
</feature>
<evidence type="ECO:0000256" key="5">
    <source>
        <dbReference type="ARBA" id="ARBA00047664"/>
    </source>
</evidence>
<dbReference type="InterPro" id="IPR001555">
    <property type="entry name" value="GART_AS"/>
</dbReference>
<organism evidence="8 9">
    <name type="scientific">Acidicapsa dinghuensis</name>
    <dbReference type="NCBI Taxonomy" id="2218256"/>
    <lineage>
        <taxon>Bacteria</taxon>
        <taxon>Pseudomonadati</taxon>
        <taxon>Acidobacteriota</taxon>
        <taxon>Terriglobia</taxon>
        <taxon>Terriglobales</taxon>
        <taxon>Acidobacteriaceae</taxon>
        <taxon>Acidicapsa</taxon>
    </lineage>
</organism>
<dbReference type="InterPro" id="IPR004607">
    <property type="entry name" value="GART"/>
</dbReference>